<organism evidence="5 6">
    <name type="scientific">Malus domestica</name>
    <name type="common">Apple</name>
    <name type="synonym">Pyrus malus</name>
    <dbReference type="NCBI Taxonomy" id="3750"/>
    <lineage>
        <taxon>Eukaryota</taxon>
        <taxon>Viridiplantae</taxon>
        <taxon>Streptophyta</taxon>
        <taxon>Embryophyta</taxon>
        <taxon>Tracheophyta</taxon>
        <taxon>Spermatophyta</taxon>
        <taxon>Magnoliopsida</taxon>
        <taxon>eudicotyledons</taxon>
        <taxon>Gunneridae</taxon>
        <taxon>Pentapetalae</taxon>
        <taxon>rosids</taxon>
        <taxon>fabids</taxon>
        <taxon>Rosales</taxon>
        <taxon>Rosaceae</taxon>
        <taxon>Amygdaloideae</taxon>
        <taxon>Maleae</taxon>
        <taxon>Malus</taxon>
    </lineage>
</organism>
<evidence type="ECO:0000256" key="4">
    <source>
        <dbReference type="SAM" id="MobiDB-lite"/>
    </source>
</evidence>
<feature type="region of interest" description="Disordered" evidence="4">
    <location>
        <begin position="100"/>
        <end position="125"/>
    </location>
</feature>
<gene>
    <name evidence="5" type="ORF">DVH24_031149</name>
</gene>
<dbReference type="GO" id="GO:0005524">
    <property type="term" value="F:ATP binding"/>
    <property type="evidence" value="ECO:0007669"/>
    <property type="project" value="UniProtKB-KW"/>
</dbReference>
<protein>
    <submittedName>
        <fullName evidence="5">Uncharacterized protein</fullName>
    </submittedName>
</protein>
<proteinExistence type="inferred from homology"/>
<comment type="caution">
    <text evidence="5">The sequence shown here is derived from an EMBL/GenBank/DDBJ whole genome shotgun (WGS) entry which is preliminary data.</text>
</comment>
<dbReference type="EMBL" id="RDQH01000343">
    <property type="protein sequence ID" value="RXH68816.1"/>
    <property type="molecule type" value="Genomic_DNA"/>
</dbReference>
<dbReference type="Gene3D" id="1.20.1270.10">
    <property type="match status" value="1"/>
</dbReference>
<evidence type="ECO:0000256" key="2">
    <source>
        <dbReference type="ARBA" id="ARBA00022741"/>
    </source>
</evidence>
<dbReference type="InterPro" id="IPR013126">
    <property type="entry name" value="Hsp_70_fam"/>
</dbReference>
<evidence type="ECO:0000313" key="5">
    <source>
        <dbReference type="EMBL" id="RXH68816.1"/>
    </source>
</evidence>
<accession>A0A498HBJ2</accession>
<dbReference type="STRING" id="3750.A0A498HBJ2"/>
<dbReference type="Pfam" id="PF00012">
    <property type="entry name" value="HSP70"/>
    <property type="match status" value="1"/>
</dbReference>
<name>A0A498HBJ2_MALDO</name>
<dbReference type="SUPFAM" id="SSF100934">
    <property type="entry name" value="Heat shock protein 70kD (HSP70), C-terminal subdomain"/>
    <property type="match status" value="1"/>
</dbReference>
<evidence type="ECO:0000256" key="1">
    <source>
        <dbReference type="ARBA" id="ARBA00007381"/>
    </source>
</evidence>
<keyword evidence="2" id="KW-0547">Nucleotide-binding</keyword>
<sequence>MVQEAERYKAEDEEVKKKVDAKNSLENYAYNIRNAIKDEKIAGKLDPADKQKMEKAIDEAIEWLDRNQLAEVEEFKDKQKELEGLCNTIITKMYQGAGGDVPMGGGARMPGGGNASCGGGSGAGP</sequence>
<evidence type="ECO:0000256" key="3">
    <source>
        <dbReference type="ARBA" id="ARBA00022840"/>
    </source>
</evidence>
<keyword evidence="3" id="KW-0067">ATP-binding</keyword>
<reference evidence="5 6" key="1">
    <citation type="submission" date="2018-10" db="EMBL/GenBank/DDBJ databases">
        <title>A high-quality apple genome assembly.</title>
        <authorList>
            <person name="Hu J."/>
        </authorList>
    </citation>
    <scope>NUCLEOTIDE SEQUENCE [LARGE SCALE GENOMIC DNA]</scope>
    <source>
        <strain evidence="6">cv. HFTH1</strain>
        <tissue evidence="5">Young leaf</tissue>
    </source>
</reference>
<dbReference type="FunFam" id="1.20.1270.10:FF:000016">
    <property type="entry name" value="Heat shock protein 70"/>
    <property type="match status" value="1"/>
</dbReference>
<dbReference type="GO" id="GO:0140662">
    <property type="term" value="F:ATP-dependent protein folding chaperone"/>
    <property type="evidence" value="ECO:0007669"/>
    <property type="project" value="InterPro"/>
</dbReference>
<dbReference type="AlphaFoldDB" id="A0A498HBJ2"/>
<evidence type="ECO:0000313" key="6">
    <source>
        <dbReference type="Proteomes" id="UP000290289"/>
    </source>
</evidence>
<comment type="similarity">
    <text evidence="1">Belongs to the heat shock protein 70 family.</text>
</comment>
<keyword evidence="6" id="KW-1185">Reference proteome</keyword>
<dbReference type="Proteomes" id="UP000290289">
    <property type="component" value="Chromosome 17"/>
</dbReference>
<dbReference type="InterPro" id="IPR029048">
    <property type="entry name" value="HSP70_C_sf"/>
</dbReference>